<dbReference type="InterPro" id="IPR036465">
    <property type="entry name" value="vWFA_dom_sf"/>
</dbReference>
<feature type="region of interest" description="Disordered" evidence="1">
    <location>
        <begin position="188"/>
        <end position="207"/>
    </location>
</feature>
<dbReference type="InterPro" id="IPR018698">
    <property type="entry name" value="VWA-like_dom"/>
</dbReference>
<dbReference type="CDD" id="cd00198">
    <property type="entry name" value="vWFA"/>
    <property type="match status" value="1"/>
</dbReference>
<feature type="domain" description="VWA-like" evidence="2">
    <location>
        <begin position="304"/>
        <end position="429"/>
    </location>
</feature>
<dbReference type="AlphaFoldDB" id="A0A7Z0KYK5"/>
<sequence length="431" mass="45741">MTLAAAQHSTRARRALVQLASEDPALGALALWCTHRDAATGPAARTEGTTIHYGPAFETLPPHEQLGVAAHHVLHVALRHGARMGAMGARLGARFDRDIYALAADAVVNEALLAAGYGLPRPAVTLQLLLGRALGRPAGADALAEWDVDRLYLALTGQGGGRRQGPQDGQALDHAPTEAARQIVTETGFSPDLDMRAPDPESPENADEAALWRQHLARALEAGRLAGRGIGTLGHRIADIPAPRIPWEMLLRRALSRALIEGRSPGHTRPARDWIAAEALARATATPTPGFRPATLRRRSAPRIVLAVDASGSVEAGLLDRFAAEVAGIARRLSAEITLMAFDETVHWQQRMDPAQWAQTLSKADWPRGGGTDFGPPVAEALRMHASALVVLSDLDGPFGPAPRSLPVIWACFGPPPGDGPPFGLLLDLGK</sequence>
<dbReference type="Pfam" id="PF09967">
    <property type="entry name" value="DUF2201"/>
    <property type="match status" value="1"/>
</dbReference>
<accession>A0A7Z0KYK5</accession>
<dbReference type="InterPro" id="IPR025154">
    <property type="entry name" value="Put_metallopeptidase_dom"/>
</dbReference>
<dbReference type="Pfam" id="PF13203">
    <property type="entry name" value="DUF2201_N"/>
    <property type="match status" value="1"/>
</dbReference>
<dbReference type="Proteomes" id="UP000529417">
    <property type="component" value="Unassembled WGS sequence"/>
</dbReference>
<name>A0A7Z0KYK5_9RHOB</name>
<evidence type="ECO:0000259" key="2">
    <source>
        <dbReference type="Pfam" id="PF09967"/>
    </source>
</evidence>
<feature type="domain" description="Putative metallopeptidase" evidence="3">
    <location>
        <begin position="8"/>
        <end position="293"/>
    </location>
</feature>
<dbReference type="RefSeq" id="WP_179906116.1">
    <property type="nucleotide sequence ID" value="NZ_JACBXS010000019.1"/>
</dbReference>
<dbReference type="PANTHER" id="PTHR38730:SF1">
    <property type="entry name" value="SLL7028 PROTEIN"/>
    <property type="match status" value="1"/>
</dbReference>
<dbReference type="EMBL" id="JACBXS010000019">
    <property type="protein sequence ID" value="NYS25414.1"/>
    <property type="molecule type" value="Genomic_DNA"/>
</dbReference>
<evidence type="ECO:0000256" key="1">
    <source>
        <dbReference type="SAM" id="MobiDB-lite"/>
    </source>
</evidence>
<evidence type="ECO:0000259" key="3">
    <source>
        <dbReference type="Pfam" id="PF13203"/>
    </source>
</evidence>
<dbReference type="PANTHER" id="PTHR38730">
    <property type="entry name" value="SLL7028 PROTEIN"/>
    <property type="match status" value="1"/>
</dbReference>
<evidence type="ECO:0000313" key="4">
    <source>
        <dbReference type="EMBL" id="NYS25414.1"/>
    </source>
</evidence>
<dbReference type="SUPFAM" id="SSF53300">
    <property type="entry name" value="vWA-like"/>
    <property type="match status" value="1"/>
</dbReference>
<comment type="caution">
    <text evidence="4">The sequence shown here is derived from an EMBL/GenBank/DDBJ whole genome shotgun (WGS) entry which is preliminary data.</text>
</comment>
<proteinExistence type="predicted"/>
<organism evidence="4 5">
    <name type="scientific">Rhabdonatronobacter sediminivivens</name>
    <dbReference type="NCBI Taxonomy" id="2743469"/>
    <lineage>
        <taxon>Bacteria</taxon>
        <taxon>Pseudomonadati</taxon>
        <taxon>Pseudomonadota</taxon>
        <taxon>Alphaproteobacteria</taxon>
        <taxon>Rhodobacterales</taxon>
        <taxon>Paracoccaceae</taxon>
        <taxon>Rhabdonatronobacter</taxon>
    </lineage>
</organism>
<evidence type="ECO:0000313" key="5">
    <source>
        <dbReference type="Proteomes" id="UP000529417"/>
    </source>
</evidence>
<protein>
    <submittedName>
        <fullName evidence="4">VWA domain-containing protein</fullName>
    </submittedName>
</protein>
<gene>
    <name evidence="4" type="ORF">HUK65_10455</name>
</gene>
<reference evidence="4 5" key="1">
    <citation type="journal article" date="2000" name="Arch. Microbiol.">
        <title>Rhodobaca bogoriensis gen. nov. and sp. nov., an alkaliphilic purple nonsulfur bacterium from African Rift Valley soda lakes.</title>
        <authorList>
            <person name="Milford A.D."/>
            <person name="Achenbach L.A."/>
            <person name="Jung D.O."/>
            <person name="Madigan M.T."/>
        </authorList>
    </citation>
    <scope>NUCLEOTIDE SEQUENCE [LARGE SCALE GENOMIC DNA]</scope>
    <source>
        <strain evidence="4 5">2376</strain>
    </source>
</reference>
<keyword evidence="5" id="KW-1185">Reference proteome</keyword>